<dbReference type="Proteomes" id="UP000183063">
    <property type="component" value="Unassembled WGS sequence"/>
</dbReference>
<reference evidence="1" key="1">
    <citation type="submission" date="2016-10" db="EMBL/GenBank/DDBJ databases">
        <authorList>
            <person name="de Groot N.N."/>
        </authorList>
    </citation>
    <scope>NUCLEOTIDE SEQUENCE [LARGE SCALE GENOMIC DNA]</scope>
    <source>
        <strain evidence="1">CCBAU85039</strain>
    </source>
</reference>
<evidence type="ECO:0000313" key="4">
    <source>
        <dbReference type="Proteomes" id="UP000198939"/>
    </source>
</evidence>
<dbReference type="Proteomes" id="UP000198939">
    <property type="component" value="Unassembled WGS sequence"/>
</dbReference>
<dbReference type="EMBL" id="FOCV01000049">
    <property type="protein sequence ID" value="SEP20462.1"/>
    <property type="molecule type" value="Genomic_DNA"/>
</dbReference>
<keyword evidence="4" id="KW-1185">Reference proteome</keyword>
<protein>
    <submittedName>
        <fullName evidence="1">Uncharacterized protein</fullName>
    </submittedName>
</protein>
<accession>A0A1H8VYD1</accession>
<dbReference type="AlphaFoldDB" id="A0A1H8VYD1"/>
<proteinExistence type="predicted"/>
<organism evidence="1 3">
    <name type="scientific">Rhizobium tibeticum</name>
    <dbReference type="NCBI Taxonomy" id="501024"/>
    <lineage>
        <taxon>Bacteria</taxon>
        <taxon>Pseudomonadati</taxon>
        <taxon>Pseudomonadota</taxon>
        <taxon>Alphaproteobacteria</taxon>
        <taxon>Hyphomicrobiales</taxon>
        <taxon>Rhizobiaceae</taxon>
        <taxon>Rhizobium/Agrobacterium group</taxon>
        <taxon>Rhizobium</taxon>
    </lineage>
</organism>
<reference evidence="2 4" key="2">
    <citation type="submission" date="2016-10" db="EMBL/GenBank/DDBJ databases">
        <authorList>
            <person name="Varghese N."/>
            <person name="Submissions S."/>
        </authorList>
    </citation>
    <scope>NUCLEOTIDE SEQUENCE [LARGE SCALE GENOMIC DNA]</scope>
    <source>
        <strain evidence="2 4">CGMCC 1.7071</strain>
    </source>
</reference>
<evidence type="ECO:0000313" key="2">
    <source>
        <dbReference type="EMBL" id="SEP20462.1"/>
    </source>
</evidence>
<sequence>MRRRFPTHRGAMVSSWVRRADIFRGVVQDEVLEMDELAVDPQRGAGIGEMRWFVSVAPTRKRPLR</sequence>
<gene>
    <name evidence="1" type="ORF">RTCCBAU85039_6225</name>
    <name evidence="2" type="ORF">SAMN05216228_104923</name>
</gene>
<evidence type="ECO:0000313" key="3">
    <source>
        <dbReference type="Proteomes" id="UP000183063"/>
    </source>
</evidence>
<name>A0A1H8VYD1_9HYPH</name>
<evidence type="ECO:0000313" key="1">
    <source>
        <dbReference type="EMBL" id="SEI19721.1"/>
    </source>
</evidence>
<dbReference type="EMBL" id="FNXB01000060">
    <property type="protein sequence ID" value="SEI19721.1"/>
    <property type="molecule type" value="Genomic_DNA"/>
</dbReference>
<reference evidence="3" key="3">
    <citation type="submission" date="2016-10" db="EMBL/GenBank/DDBJ databases">
        <authorList>
            <person name="Wibberg D."/>
        </authorList>
    </citation>
    <scope>NUCLEOTIDE SEQUENCE [LARGE SCALE GENOMIC DNA]</scope>
</reference>